<evidence type="ECO:0000256" key="2">
    <source>
        <dbReference type="ARBA" id="ARBA00023315"/>
    </source>
</evidence>
<proteinExistence type="predicted"/>
<organism evidence="4 5">
    <name type="scientific">Yoonia tamlensis</name>
    <dbReference type="NCBI Taxonomy" id="390270"/>
    <lineage>
        <taxon>Bacteria</taxon>
        <taxon>Pseudomonadati</taxon>
        <taxon>Pseudomonadota</taxon>
        <taxon>Alphaproteobacteria</taxon>
        <taxon>Rhodobacterales</taxon>
        <taxon>Paracoccaceae</taxon>
        <taxon>Yoonia</taxon>
    </lineage>
</organism>
<dbReference type="PANTHER" id="PTHR43800">
    <property type="entry name" value="PEPTIDYL-LYSINE N-ACETYLTRANSFERASE YJAB"/>
    <property type="match status" value="1"/>
</dbReference>
<feature type="domain" description="N-acetyltransferase" evidence="3">
    <location>
        <begin position="36"/>
        <end position="186"/>
    </location>
</feature>
<dbReference type="AlphaFoldDB" id="A0A1I6G6D3"/>
<dbReference type="RefSeq" id="WP_090200396.1">
    <property type="nucleotide sequence ID" value="NZ_FOYP01000001.1"/>
</dbReference>
<evidence type="ECO:0000313" key="4">
    <source>
        <dbReference type="EMBL" id="SFR37739.1"/>
    </source>
</evidence>
<accession>A0A1I6G6D3</accession>
<keyword evidence="5" id="KW-1185">Reference proteome</keyword>
<evidence type="ECO:0000256" key="1">
    <source>
        <dbReference type="ARBA" id="ARBA00022679"/>
    </source>
</evidence>
<dbReference type="GO" id="GO:0016747">
    <property type="term" value="F:acyltransferase activity, transferring groups other than amino-acyl groups"/>
    <property type="evidence" value="ECO:0007669"/>
    <property type="project" value="InterPro"/>
</dbReference>
<dbReference type="STRING" id="390270.SAMN04488005_1147"/>
<dbReference type="OrthoDB" id="275336at2"/>
<dbReference type="SUPFAM" id="SSF55729">
    <property type="entry name" value="Acyl-CoA N-acyltransferases (Nat)"/>
    <property type="match status" value="1"/>
</dbReference>
<evidence type="ECO:0000259" key="3">
    <source>
        <dbReference type="PROSITE" id="PS51186"/>
    </source>
</evidence>
<sequence>MLNPGFHQIPRGMVATVVTHLEMVTPPVATTVAHNFTFTRHTAADHDWYRTLFRAVGEDWLWFSRLHLADNVLTAILHDPDYEVWTLQDQGRDIGLLEIDHRTQGACELAFFGLTPESVGKGAGRVMMAQAIARAFTRDINRFHVHTCTLDSPQALPFYTRAGFIPVKQEIEIAPDPRLTGHLPATAGAHVPVFK</sequence>
<dbReference type="EMBL" id="FOYP01000001">
    <property type="protein sequence ID" value="SFR37739.1"/>
    <property type="molecule type" value="Genomic_DNA"/>
</dbReference>
<dbReference type="InterPro" id="IPR016181">
    <property type="entry name" value="Acyl_CoA_acyltransferase"/>
</dbReference>
<keyword evidence="1" id="KW-0808">Transferase</keyword>
<name>A0A1I6G6D3_9RHOB</name>
<reference evidence="5" key="1">
    <citation type="submission" date="2016-10" db="EMBL/GenBank/DDBJ databases">
        <authorList>
            <person name="Varghese N."/>
            <person name="Submissions S."/>
        </authorList>
    </citation>
    <scope>NUCLEOTIDE SEQUENCE [LARGE SCALE GENOMIC DNA]</scope>
    <source>
        <strain evidence="5">DSM 26879</strain>
    </source>
</reference>
<keyword evidence="2" id="KW-0012">Acyltransferase</keyword>
<dbReference type="Proteomes" id="UP000199478">
    <property type="component" value="Unassembled WGS sequence"/>
</dbReference>
<dbReference type="PANTHER" id="PTHR43800:SF1">
    <property type="entry name" value="PEPTIDYL-LYSINE N-ACETYLTRANSFERASE YJAB"/>
    <property type="match status" value="1"/>
</dbReference>
<gene>
    <name evidence="4" type="ORF">SAMN04488005_1147</name>
</gene>
<dbReference type="Gene3D" id="3.40.630.30">
    <property type="match status" value="1"/>
</dbReference>
<dbReference type="InterPro" id="IPR000182">
    <property type="entry name" value="GNAT_dom"/>
</dbReference>
<dbReference type="PROSITE" id="PS51186">
    <property type="entry name" value="GNAT"/>
    <property type="match status" value="1"/>
</dbReference>
<dbReference type="Pfam" id="PF00583">
    <property type="entry name" value="Acetyltransf_1"/>
    <property type="match status" value="1"/>
</dbReference>
<protein>
    <recommendedName>
        <fullName evidence="3">N-acetyltransferase domain-containing protein</fullName>
    </recommendedName>
</protein>
<evidence type="ECO:0000313" key="5">
    <source>
        <dbReference type="Proteomes" id="UP000199478"/>
    </source>
</evidence>